<dbReference type="Gene3D" id="2.40.440.10">
    <property type="entry name" value="L,D-transpeptidase catalytic domain-like"/>
    <property type="match status" value="1"/>
</dbReference>
<sequence>MPRLPRTAALTALGVVLAGTVFAGAAYADSDGTAGPSLTEGTPCSTEARACVDLASNKAWLIHDGTVTRGPVTISHGGEGKETPTGTFAVQWKDKDHRSAEFNNAPMPWSVFFAPGGIAFHQGNPQNPSAGCVHLAAADAQAWYSDLQVGDRVEIH</sequence>
<organism evidence="9 10">
    <name type="scientific">Pseudonocardia ailaonensis</name>
    <dbReference type="NCBI Taxonomy" id="367279"/>
    <lineage>
        <taxon>Bacteria</taxon>
        <taxon>Bacillati</taxon>
        <taxon>Actinomycetota</taxon>
        <taxon>Actinomycetes</taxon>
        <taxon>Pseudonocardiales</taxon>
        <taxon>Pseudonocardiaceae</taxon>
        <taxon>Pseudonocardia</taxon>
    </lineage>
</organism>
<evidence type="ECO:0000256" key="1">
    <source>
        <dbReference type="ARBA" id="ARBA00004752"/>
    </source>
</evidence>
<comment type="pathway">
    <text evidence="1 6">Cell wall biogenesis; peptidoglycan biosynthesis.</text>
</comment>
<proteinExistence type="predicted"/>
<dbReference type="InterPro" id="IPR038063">
    <property type="entry name" value="Transpep_catalytic_dom"/>
</dbReference>
<keyword evidence="4 6" id="KW-0573">Peptidoglycan synthesis</keyword>
<evidence type="ECO:0000256" key="3">
    <source>
        <dbReference type="ARBA" id="ARBA00022960"/>
    </source>
</evidence>
<feature type="domain" description="L,D-TPase catalytic" evidence="8">
    <location>
        <begin position="48"/>
        <end position="156"/>
    </location>
</feature>
<keyword evidence="5 6" id="KW-0961">Cell wall biogenesis/degradation</keyword>
<evidence type="ECO:0000256" key="7">
    <source>
        <dbReference type="SAM" id="SignalP"/>
    </source>
</evidence>
<name>A0ABN2N800_9PSEU</name>
<protein>
    <recommendedName>
        <fullName evidence="8">L,D-TPase catalytic domain-containing protein</fullName>
    </recommendedName>
</protein>
<evidence type="ECO:0000259" key="8">
    <source>
        <dbReference type="PROSITE" id="PS52029"/>
    </source>
</evidence>
<dbReference type="RefSeq" id="WP_344419370.1">
    <property type="nucleotide sequence ID" value="NZ_BAAAQK010000012.1"/>
</dbReference>
<keyword evidence="3 6" id="KW-0133">Cell shape</keyword>
<keyword evidence="2" id="KW-0808">Transferase</keyword>
<evidence type="ECO:0000256" key="2">
    <source>
        <dbReference type="ARBA" id="ARBA00022679"/>
    </source>
</evidence>
<keyword evidence="10" id="KW-1185">Reference proteome</keyword>
<gene>
    <name evidence="9" type="ORF">GCM10009836_41380</name>
</gene>
<feature type="chain" id="PRO_5045470517" description="L,D-TPase catalytic domain-containing protein" evidence="7">
    <location>
        <begin position="29"/>
        <end position="156"/>
    </location>
</feature>
<dbReference type="PANTHER" id="PTHR30582:SF33">
    <property type="entry name" value="EXPORTED PROTEIN"/>
    <property type="match status" value="1"/>
</dbReference>
<dbReference type="CDD" id="cd16913">
    <property type="entry name" value="YkuD_like"/>
    <property type="match status" value="1"/>
</dbReference>
<reference evidence="9 10" key="1">
    <citation type="journal article" date="2019" name="Int. J. Syst. Evol. Microbiol.">
        <title>The Global Catalogue of Microorganisms (GCM) 10K type strain sequencing project: providing services to taxonomists for standard genome sequencing and annotation.</title>
        <authorList>
            <consortium name="The Broad Institute Genomics Platform"/>
            <consortium name="The Broad Institute Genome Sequencing Center for Infectious Disease"/>
            <person name="Wu L."/>
            <person name="Ma J."/>
        </authorList>
    </citation>
    <scope>NUCLEOTIDE SEQUENCE [LARGE SCALE GENOMIC DNA]</scope>
    <source>
        <strain evidence="9 10">JCM 16009</strain>
    </source>
</reference>
<dbReference type="EMBL" id="BAAAQK010000012">
    <property type="protein sequence ID" value="GAA1856833.1"/>
    <property type="molecule type" value="Genomic_DNA"/>
</dbReference>
<evidence type="ECO:0000256" key="4">
    <source>
        <dbReference type="ARBA" id="ARBA00022984"/>
    </source>
</evidence>
<evidence type="ECO:0000313" key="10">
    <source>
        <dbReference type="Proteomes" id="UP001500449"/>
    </source>
</evidence>
<accession>A0ABN2N800</accession>
<keyword evidence="7" id="KW-0732">Signal</keyword>
<dbReference type="InterPro" id="IPR050979">
    <property type="entry name" value="LD-transpeptidase"/>
</dbReference>
<feature type="active site" description="Proton donor/acceptor" evidence="6">
    <location>
        <position position="121"/>
    </location>
</feature>
<evidence type="ECO:0000256" key="6">
    <source>
        <dbReference type="PROSITE-ProRule" id="PRU01373"/>
    </source>
</evidence>
<feature type="signal peptide" evidence="7">
    <location>
        <begin position="1"/>
        <end position="28"/>
    </location>
</feature>
<dbReference type="PROSITE" id="PS52029">
    <property type="entry name" value="LD_TPASE"/>
    <property type="match status" value="1"/>
</dbReference>
<dbReference type="PANTHER" id="PTHR30582">
    <property type="entry name" value="L,D-TRANSPEPTIDASE"/>
    <property type="match status" value="1"/>
</dbReference>
<evidence type="ECO:0000256" key="5">
    <source>
        <dbReference type="ARBA" id="ARBA00023316"/>
    </source>
</evidence>
<dbReference type="Proteomes" id="UP001500449">
    <property type="component" value="Unassembled WGS sequence"/>
</dbReference>
<dbReference type="Pfam" id="PF03734">
    <property type="entry name" value="YkuD"/>
    <property type="match status" value="1"/>
</dbReference>
<dbReference type="InterPro" id="IPR005490">
    <property type="entry name" value="LD_TPept_cat_dom"/>
</dbReference>
<evidence type="ECO:0000313" key="9">
    <source>
        <dbReference type="EMBL" id="GAA1856833.1"/>
    </source>
</evidence>
<comment type="caution">
    <text evidence="9">The sequence shown here is derived from an EMBL/GenBank/DDBJ whole genome shotgun (WGS) entry which is preliminary data.</text>
</comment>
<dbReference type="SUPFAM" id="SSF141523">
    <property type="entry name" value="L,D-transpeptidase catalytic domain-like"/>
    <property type="match status" value="1"/>
</dbReference>
<feature type="active site" description="Nucleophile" evidence="6">
    <location>
        <position position="132"/>
    </location>
</feature>